<evidence type="ECO:0000256" key="1">
    <source>
        <dbReference type="SAM" id="MobiDB-lite"/>
    </source>
</evidence>
<feature type="compositionally biased region" description="Polar residues" evidence="1">
    <location>
        <begin position="233"/>
        <end position="242"/>
    </location>
</feature>
<evidence type="ECO:0000256" key="2">
    <source>
        <dbReference type="SAM" id="Phobius"/>
    </source>
</evidence>
<feature type="chain" id="PRO_5013166746" evidence="3">
    <location>
        <begin position="19"/>
        <end position="869"/>
    </location>
</feature>
<comment type="caution">
    <text evidence="4">The sequence shown here is derived from an EMBL/GenBank/DDBJ whole genome shotgun (WGS) entry which is preliminary data.</text>
</comment>
<feature type="transmembrane region" description="Helical" evidence="2">
    <location>
        <begin position="826"/>
        <end position="844"/>
    </location>
</feature>
<organism evidence="4 5">
    <name type="scientific">Folsomia candida</name>
    <name type="common">Springtail</name>
    <dbReference type="NCBI Taxonomy" id="158441"/>
    <lineage>
        <taxon>Eukaryota</taxon>
        <taxon>Metazoa</taxon>
        <taxon>Ecdysozoa</taxon>
        <taxon>Arthropoda</taxon>
        <taxon>Hexapoda</taxon>
        <taxon>Collembola</taxon>
        <taxon>Entomobryomorpha</taxon>
        <taxon>Isotomoidea</taxon>
        <taxon>Isotomidae</taxon>
        <taxon>Proisotominae</taxon>
        <taxon>Folsomia</taxon>
    </lineage>
</organism>
<evidence type="ECO:0000313" key="5">
    <source>
        <dbReference type="Proteomes" id="UP000198287"/>
    </source>
</evidence>
<feature type="region of interest" description="Disordered" evidence="1">
    <location>
        <begin position="179"/>
        <end position="255"/>
    </location>
</feature>
<feature type="transmembrane region" description="Helical" evidence="2">
    <location>
        <begin position="733"/>
        <end position="750"/>
    </location>
</feature>
<keyword evidence="2" id="KW-0472">Membrane</keyword>
<feature type="compositionally biased region" description="Basic and acidic residues" evidence="1">
    <location>
        <begin position="84"/>
        <end position="97"/>
    </location>
</feature>
<keyword evidence="5" id="KW-1185">Reference proteome</keyword>
<reference evidence="4 5" key="1">
    <citation type="submission" date="2015-12" db="EMBL/GenBank/DDBJ databases">
        <title>The genome of Folsomia candida.</title>
        <authorList>
            <person name="Faddeeva A."/>
            <person name="Derks M.F."/>
            <person name="Anvar Y."/>
            <person name="Smit S."/>
            <person name="Van Straalen N."/>
            <person name="Roelofs D."/>
        </authorList>
    </citation>
    <scope>NUCLEOTIDE SEQUENCE [LARGE SCALE GENOMIC DNA]</scope>
    <source>
        <strain evidence="4 5">VU population</strain>
        <tissue evidence="4">Whole body</tissue>
    </source>
</reference>
<dbReference type="AlphaFoldDB" id="A0A226ET89"/>
<feature type="transmembrane region" description="Helical" evidence="2">
    <location>
        <begin position="578"/>
        <end position="597"/>
    </location>
</feature>
<feature type="compositionally biased region" description="Basic and acidic residues" evidence="1">
    <location>
        <begin position="113"/>
        <end position="129"/>
    </location>
</feature>
<dbReference type="Proteomes" id="UP000198287">
    <property type="component" value="Unassembled WGS sequence"/>
</dbReference>
<feature type="region of interest" description="Disordered" evidence="1">
    <location>
        <begin position="50"/>
        <end position="154"/>
    </location>
</feature>
<keyword evidence="2" id="KW-0812">Transmembrane</keyword>
<protein>
    <submittedName>
        <fullName evidence="4">Uncharacterized protein</fullName>
    </submittedName>
</protein>
<feature type="transmembrane region" description="Helical" evidence="2">
    <location>
        <begin position="762"/>
        <end position="781"/>
    </location>
</feature>
<feature type="region of interest" description="Disordered" evidence="1">
    <location>
        <begin position="275"/>
        <end position="294"/>
    </location>
</feature>
<feature type="signal peptide" evidence="3">
    <location>
        <begin position="1"/>
        <end position="18"/>
    </location>
</feature>
<gene>
    <name evidence="4" type="ORF">Fcan01_05483</name>
</gene>
<feature type="compositionally biased region" description="Low complexity" evidence="1">
    <location>
        <begin position="279"/>
        <end position="294"/>
    </location>
</feature>
<sequence>MRFLIVAAAVAVLGSVSAGTVLHRPTRGLVDEATWKVESESDDHITYVRKPLEPAPTGNVDCNLTTTATPPAAVPRRRSGSSRWRPEVRSGVEESARRKSSRGRTSSQAISKPNDDGDHLWSISHRTDDQITYTRRGSSGHTQGQPGELRRLGSGRDAVLARVVVPGKEDEYTEEALIEGVQPQGSRHTGYPTNELVHPYVKKPAVSATSSSRSSNRTKSLRTTSRGGKRQLKSQTTSSTPPNIEPSHEDHPPRVGEVVNGWVVISKSKDHISWERWGSTSSSSRQASSSASNAAAVANLQARNSQNENRLRSLKSLRSGSSAGRQVKTQRNKLIPSAEGELIEGFPRIFNTYSRAFYVNERNVDEAGSIRTSLSDTSNWNVGDELAGWKVISKDHRGIVWQRMPLPQTSQNGNVLNEEDLLDELNKKKGGQNEEESSESDSSSESKSNEDDNIYRGPPGTWYLSNETKNSITWSRDNTPADLVFEMNAFPRIGDTQSGWKVRSKSRDHITWWRELRCCLDLGLKWQLIWTLAFNLLPREYARVCKIIVTFYLVWRSITAYETISGDPNNFPSAAQRFSVSMLLLLLVLNILGFVPVPDGVDHRPLKGSIYNEYGFPLESDITSFFVHFMVFICFRCLWNFMILMTEGWLVAQEMFRVGDPVAVLNKAGVSYLKARNKMTAALSTAYTMHFNWALFNATDAFCREVDCIIIMGIISSIIYILLSITSILNWRAIFIFYCVGTLQSFNYFHVGNVLCNTRFRLGVRILINLSLLAILLKLMPTKLENDGMVGFTGFIAMRLTHLLLVEWKRLELTWLSTFSWTPETQSKLSLIPLALCFIVLRIFKNIRNFVQRKWTNIKSIVDQHTATA</sequence>
<feature type="compositionally biased region" description="Low complexity" evidence="1">
    <location>
        <begin position="207"/>
        <end position="226"/>
    </location>
</feature>
<feature type="region of interest" description="Disordered" evidence="1">
    <location>
        <begin position="427"/>
        <end position="462"/>
    </location>
</feature>
<keyword evidence="3" id="KW-0732">Signal</keyword>
<feature type="transmembrane region" description="Helical" evidence="2">
    <location>
        <begin position="709"/>
        <end position="726"/>
    </location>
</feature>
<accession>A0A226ET89</accession>
<proteinExistence type="predicted"/>
<feature type="transmembrane region" description="Helical" evidence="2">
    <location>
        <begin position="625"/>
        <end position="645"/>
    </location>
</feature>
<keyword evidence="2" id="KW-1133">Transmembrane helix</keyword>
<evidence type="ECO:0000313" key="4">
    <source>
        <dbReference type="EMBL" id="OXA60428.1"/>
    </source>
</evidence>
<evidence type="ECO:0000256" key="3">
    <source>
        <dbReference type="SAM" id="SignalP"/>
    </source>
</evidence>
<dbReference type="EMBL" id="LNIX01000002">
    <property type="protein sequence ID" value="OXA60428.1"/>
    <property type="molecule type" value="Genomic_DNA"/>
</dbReference>
<feature type="compositionally biased region" description="Polar residues" evidence="1">
    <location>
        <begin position="130"/>
        <end position="145"/>
    </location>
</feature>
<name>A0A226ET89_FOLCA</name>